<dbReference type="RefSeq" id="WP_131606488.1">
    <property type="nucleotide sequence ID" value="NZ_SJSM01000001.1"/>
</dbReference>
<evidence type="ECO:0000313" key="3">
    <source>
        <dbReference type="Proteomes" id="UP000291117"/>
    </source>
</evidence>
<dbReference type="InterPro" id="IPR006626">
    <property type="entry name" value="PbH1"/>
</dbReference>
<dbReference type="PANTHER" id="PTHR36453">
    <property type="entry name" value="SECRETED PROTEIN-RELATED"/>
    <property type="match status" value="1"/>
</dbReference>
<dbReference type="Gene3D" id="2.160.20.10">
    <property type="entry name" value="Single-stranded right-handed beta-helix, Pectin lyase-like"/>
    <property type="match status" value="2"/>
</dbReference>
<dbReference type="SMART" id="SM00710">
    <property type="entry name" value="PbH1"/>
    <property type="match status" value="6"/>
</dbReference>
<dbReference type="Pfam" id="PF13180">
    <property type="entry name" value="PDZ_2"/>
    <property type="match status" value="1"/>
</dbReference>
<organism evidence="2 3">
    <name type="scientific">Pedobacter hiemivivus</name>
    <dbReference type="NCBI Taxonomy" id="2530454"/>
    <lineage>
        <taxon>Bacteria</taxon>
        <taxon>Pseudomonadati</taxon>
        <taxon>Bacteroidota</taxon>
        <taxon>Sphingobacteriia</taxon>
        <taxon>Sphingobacteriales</taxon>
        <taxon>Sphingobacteriaceae</taxon>
        <taxon>Pedobacter</taxon>
    </lineage>
</organism>
<comment type="caution">
    <text evidence="2">The sequence shown here is derived from an EMBL/GenBank/DDBJ whole genome shotgun (WGS) entry which is preliminary data.</text>
</comment>
<dbReference type="Gene3D" id="2.30.42.10">
    <property type="match status" value="1"/>
</dbReference>
<keyword evidence="3" id="KW-1185">Reference proteome</keyword>
<dbReference type="AlphaFoldDB" id="A0A4R0NIY8"/>
<sequence>MKFSTMLLVGFLMVGYSHAKDIYISPKGSDKNKGTMNSPFATLYRAQMEARKYKAGQVNILLRKGAYDLSRPIVFTVEDSRAQGKGLNIQAYQQETVFVKGSAKLNLSWEEKDGVYSAKISQSGLIFDQLYVNGVLMQMARYPNYQQGKVRFNGTAADVLSAEHIQKWKAPEGAYLHAMQTAMWGGFAYQIKGKQGTKLEMEGGWQNNRPTTMHKDYRFIENIAEELDTLNEWYFDRQQQELYLKTNVNLSTALIETPQMESLLEIKGSAVKPVKNITIKGITFTHALRTFMKNREPLLRSDWTIYRKGAITIEGGERINIEKCVFSELGGNVLVYSNYNKQNVFSGNHIYNSGSSAVVFVGDPKAVRSPSFQYSQFVDLKNMDTKLGPIGNNFPSECTVYDNLIHNIGQVEKQTAGVHISMAQNIKVSHNTIYDVPRAGININEGTWGGHNIEYNDVFNTVLETGDHGAFNSWGRDRFWHPKRAVMDSIAANRPELIFLDAMRPTLIFNNRFRCDHGWDIDLDDGSSNYIIKNNVCLNGGLKLREGFKRVVENNIMINNSFHPHVWFRDSQDVFKHNIVAAMYFPIQVKDWGKQVDDNLFPDEASLKKAQELKIDPNSLAGDPQFMNAEKGDYRIRAGSKAFVVGFKNFEMNFGVVSAGLIKKAKKVAIPLIVPKVWKEDAVYDFAGVKVKNLTTLAERSATGMPTETGVLVLNVNNASLMNNTIKPNDVILQMGNHPVLTVKDLMEARQSSQSKTTVVLKVFRNQKEQEVTVKLK</sequence>
<dbReference type="InterPro" id="IPR011050">
    <property type="entry name" value="Pectin_lyase_fold/virulence"/>
</dbReference>
<accession>A0A4R0NIY8</accession>
<name>A0A4R0NIY8_9SPHI</name>
<evidence type="ECO:0000313" key="2">
    <source>
        <dbReference type="EMBL" id="TCC99362.1"/>
    </source>
</evidence>
<proteinExistence type="predicted"/>
<gene>
    <name evidence="2" type="ORF">EZ444_01400</name>
</gene>
<reference evidence="2 3" key="1">
    <citation type="submission" date="2019-02" db="EMBL/GenBank/DDBJ databases">
        <title>Pedobacter sp. RP-3-8 sp. nov., isolated from Arctic soil.</title>
        <authorList>
            <person name="Dahal R.H."/>
        </authorList>
    </citation>
    <scope>NUCLEOTIDE SEQUENCE [LARGE SCALE GENOMIC DNA]</scope>
    <source>
        <strain evidence="2 3">RP-3-8</strain>
    </source>
</reference>
<dbReference type="PANTHER" id="PTHR36453:SF1">
    <property type="entry name" value="RIGHT HANDED BETA HELIX DOMAIN-CONTAINING PROTEIN"/>
    <property type="match status" value="1"/>
</dbReference>
<dbReference type="SUPFAM" id="SSF50156">
    <property type="entry name" value="PDZ domain-like"/>
    <property type="match status" value="1"/>
</dbReference>
<feature type="domain" description="PDZ" evidence="1">
    <location>
        <begin position="688"/>
        <end position="776"/>
    </location>
</feature>
<dbReference type="Proteomes" id="UP000291117">
    <property type="component" value="Unassembled WGS sequence"/>
</dbReference>
<dbReference type="SUPFAM" id="SSF51126">
    <property type="entry name" value="Pectin lyase-like"/>
    <property type="match status" value="1"/>
</dbReference>
<evidence type="ECO:0000259" key="1">
    <source>
        <dbReference type="Pfam" id="PF13180"/>
    </source>
</evidence>
<dbReference type="InterPro" id="IPR001478">
    <property type="entry name" value="PDZ"/>
</dbReference>
<dbReference type="InterPro" id="IPR036034">
    <property type="entry name" value="PDZ_sf"/>
</dbReference>
<dbReference type="InterPro" id="IPR012334">
    <property type="entry name" value="Pectin_lyas_fold"/>
</dbReference>
<protein>
    <submittedName>
        <fullName evidence="2">PDZ domain-containing protein</fullName>
    </submittedName>
</protein>
<dbReference type="OrthoDB" id="9808066at2"/>
<dbReference type="EMBL" id="SJSM01000001">
    <property type="protein sequence ID" value="TCC99362.1"/>
    <property type="molecule type" value="Genomic_DNA"/>
</dbReference>